<name>A0A2Z5FTN4_9BACT</name>
<reference evidence="1 2" key="1">
    <citation type="journal article" date="2018" name="Front. Microbiol.">
        <title>Hydrolytic Capabilities as a Key to Environmental Success: Chitinolytic and Cellulolytic Acidobacteria From Acidic Sub-arctic Soils and Boreal Peatlands.</title>
        <authorList>
            <person name="Belova S.E."/>
            <person name="Ravin N.V."/>
            <person name="Pankratov T.A."/>
            <person name="Rakitin A.L."/>
            <person name="Ivanova A.A."/>
            <person name="Beletsky A.V."/>
            <person name="Mardanov A.V."/>
            <person name="Sinninghe Damste J.S."/>
            <person name="Dedysh S.N."/>
        </authorList>
    </citation>
    <scope>NUCLEOTIDE SEQUENCE [LARGE SCALE GENOMIC DNA]</scope>
    <source>
        <strain evidence="1 2">SBC82</strain>
    </source>
</reference>
<sequence>MHPGPLPANGYDSGVSQGGKMPGNLRLRLAQYLNEIADAKLLVAHEV</sequence>
<dbReference type="EMBL" id="CP030840">
    <property type="protein sequence ID" value="AXC10191.1"/>
    <property type="molecule type" value="Genomic_DNA"/>
</dbReference>
<accession>A0A2Z5FTN4</accession>
<dbReference type="KEGG" id="abas:ACPOL_0832"/>
<gene>
    <name evidence="1" type="ORF">ACPOL_0832</name>
</gene>
<organism evidence="1 2">
    <name type="scientific">Acidisarcina polymorpha</name>
    <dbReference type="NCBI Taxonomy" id="2211140"/>
    <lineage>
        <taxon>Bacteria</taxon>
        <taxon>Pseudomonadati</taxon>
        <taxon>Acidobacteriota</taxon>
        <taxon>Terriglobia</taxon>
        <taxon>Terriglobales</taxon>
        <taxon>Acidobacteriaceae</taxon>
        <taxon>Acidisarcina</taxon>
    </lineage>
</organism>
<dbReference type="AlphaFoldDB" id="A0A2Z5FTN4"/>
<evidence type="ECO:0000313" key="1">
    <source>
        <dbReference type="EMBL" id="AXC10191.1"/>
    </source>
</evidence>
<keyword evidence="2" id="KW-1185">Reference proteome</keyword>
<evidence type="ECO:0000313" key="2">
    <source>
        <dbReference type="Proteomes" id="UP000253606"/>
    </source>
</evidence>
<proteinExistence type="predicted"/>
<dbReference type="Proteomes" id="UP000253606">
    <property type="component" value="Chromosome"/>
</dbReference>
<protein>
    <submittedName>
        <fullName evidence="1">Uncharacterized protein</fullName>
    </submittedName>
</protein>